<dbReference type="OrthoDB" id="66881at2759"/>
<evidence type="ECO:0000313" key="7">
    <source>
        <dbReference type="Proteomes" id="UP000774326"/>
    </source>
</evidence>
<dbReference type="InterPro" id="IPR020946">
    <property type="entry name" value="Flavin_mOase-like"/>
</dbReference>
<dbReference type="GO" id="GO:0050661">
    <property type="term" value="F:NADP binding"/>
    <property type="evidence" value="ECO:0007669"/>
    <property type="project" value="InterPro"/>
</dbReference>
<evidence type="ECO:0000256" key="5">
    <source>
        <dbReference type="ARBA" id="ARBA00023002"/>
    </source>
</evidence>
<keyword evidence="5" id="KW-0560">Oxidoreductase</keyword>
<dbReference type="SUPFAM" id="SSF51905">
    <property type="entry name" value="FAD/NAD(P)-binding domain"/>
    <property type="match status" value="2"/>
</dbReference>
<evidence type="ECO:0000313" key="6">
    <source>
        <dbReference type="EMBL" id="KAH3675710.1"/>
    </source>
</evidence>
<gene>
    <name evidence="6" type="ORF">WICPIJ_009297</name>
</gene>
<sequence>MSFNLNKIKDIAVIGGGPCGAGLTKALVGERAFNRIQVFERRPKTGGLWNYTPLKTCTNIKRAVPSIDPSVRIQKVEVKGEKFFESPVYKYLDANVPKDLMAYNGYPFPEDNPLFPTHHQILKYIENYSKDIEELISFNTEVVSVEHNKQTSKWEVISKNLQTEVETVDQFDAVAVATGQYEHPLIPDAEGLAHWNETLPGTIIHAKSYDDPQQFKDIKGEILIVGNSASGADIAYQLSTKLQRTVYKSVRSENLMPAGKDNRIIDVGDLLRFEPETKTVYFKDGKSLSNVDKVIFATGYLKTLPFLKGAETDMITDGQKLHHLYKHLIYYPNPTLAIVGIPRFVLPTRLSETQGCWLSKLWSGRLTLPSEQVMKQYCESLEGKERNHHDLIFPRDVEYSNDLNHEAESVRGDYGYFAVHWDEQQIKIRGGIKEIKEAYLKYHTETGKRAMSLKELEDSGYLAYPEQVESKL</sequence>
<keyword evidence="2" id="KW-0285">Flavoprotein</keyword>
<dbReference type="InterPro" id="IPR050346">
    <property type="entry name" value="FMO-like"/>
</dbReference>
<evidence type="ECO:0000256" key="2">
    <source>
        <dbReference type="ARBA" id="ARBA00022630"/>
    </source>
</evidence>
<proteinExistence type="inferred from homology"/>
<dbReference type="Pfam" id="PF00743">
    <property type="entry name" value="FMO-like"/>
    <property type="match status" value="2"/>
</dbReference>
<dbReference type="Gene3D" id="3.50.50.60">
    <property type="entry name" value="FAD/NAD(P)-binding domain"/>
    <property type="match status" value="2"/>
</dbReference>
<organism evidence="6 7">
    <name type="scientific">Wickerhamomyces pijperi</name>
    <name type="common">Yeast</name>
    <name type="synonym">Pichia pijperi</name>
    <dbReference type="NCBI Taxonomy" id="599730"/>
    <lineage>
        <taxon>Eukaryota</taxon>
        <taxon>Fungi</taxon>
        <taxon>Dikarya</taxon>
        <taxon>Ascomycota</taxon>
        <taxon>Saccharomycotina</taxon>
        <taxon>Saccharomycetes</taxon>
        <taxon>Phaffomycetales</taxon>
        <taxon>Wickerhamomycetaceae</taxon>
        <taxon>Wickerhamomyces</taxon>
    </lineage>
</organism>
<dbReference type="GO" id="GO:0004499">
    <property type="term" value="F:N,N-dimethylaniline monooxygenase activity"/>
    <property type="evidence" value="ECO:0007669"/>
    <property type="project" value="InterPro"/>
</dbReference>
<comment type="caution">
    <text evidence="6">The sequence shown here is derived from an EMBL/GenBank/DDBJ whole genome shotgun (WGS) entry which is preliminary data.</text>
</comment>
<dbReference type="InterPro" id="IPR036188">
    <property type="entry name" value="FAD/NAD-bd_sf"/>
</dbReference>
<dbReference type="Proteomes" id="UP000774326">
    <property type="component" value="Unassembled WGS sequence"/>
</dbReference>
<comment type="similarity">
    <text evidence="1">Belongs to the FMO family.</text>
</comment>
<evidence type="ECO:0000256" key="4">
    <source>
        <dbReference type="ARBA" id="ARBA00022857"/>
    </source>
</evidence>
<evidence type="ECO:0000256" key="1">
    <source>
        <dbReference type="ARBA" id="ARBA00009183"/>
    </source>
</evidence>
<dbReference type="InterPro" id="IPR000960">
    <property type="entry name" value="Flavin_mOase"/>
</dbReference>
<keyword evidence="7" id="KW-1185">Reference proteome</keyword>
<dbReference type="PANTHER" id="PTHR23023">
    <property type="entry name" value="DIMETHYLANILINE MONOOXYGENASE"/>
    <property type="match status" value="1"/>
</dbReference>
<reference evidence="6" key="1">
    <citation type="journal article" date="2021" name="Open Biol.">
        <title>Shared evolutionary footprints suggest mitochondrial oxidative damage underlies multiple complex I losses in fungi.</title>
        <authorList>
            <person name="Schikora-Tamarit M.A."/>
            <person name="Marcet-Houben M."/>
            <person name="Nosek J."/>
            <person name="Gabaldon T."/>
        </authorList>
    </citation>
    <scope>NUCLEOTIDE SEQUENCE</scope>
    <source>
        <strain evidence="6">CBS2887</strain>
    </source>
</reference>
<accession>A0A9P8TEJ8</accession>
<name>A0A9P8TEJ8_WICPI</name>
<keyword evidence="4" id="KW-0521">NADP</keyword>
<dbReference type="GO" id="GO:0050660">
    <property type="term" value="F:flavin adenine dinucleotide binding"/>
    <property type="evidence" value="ECO:0007669"/>
    <property type="project" value="InterPro"/>
</dbReference>
<evidence type="ECO:0000256" key="3">
    <source>
        <dbReference type="ARBA" id="ARBA00022827"/>
    </source>
</evidence>
<keyword evidence="3" id="KW-0274">FAD</keyword>
<dbReference type="AlphaFoldDB" id="A0A9P8TEJ8"/>
<evidence type="ECO:0008006" key="8">
    <source>
        <dbReference type="Google" id="ProtNLM"/>
    </source>
</evidence>
<protein>
    <recommendedName>
        <fullName evidence="8">Flavin-containing monooxygenase</fullName>
    </recommendedName>
</protein>
<dbReference type="EMBL" id="JAEUBG010005370">
    <property type="protein sequence ID" value="KAH3675710.1"/>
    <property type="molecule type" value="Genomic_DNA"/>
</dbReference>
<dbReference type="PRINTS" id="PR00370">
    <property type="entry name" value="FMOXYGENASE"/>
</dbReference>
<reference evidence="6" key="2">
    <citation type="submission" date="2021-01" db="EMBL/GenBank/DDBJ databases">
        <authorList>
            <person name="Schikora-Tamarit M.A."/>
        </authorList>
    </citation>
    <scope>NUCLEOTIDE SEQUENCE</scope>
    <source>
        <strain evidence="6">CBS2887</strain>
    </source>
</reference>